<dbReference type="EMBL" id="SRLH01000007">
    <property type="protein sequence ID" value="TGD57080.1"/>
    <property type="molecule type" value="Genomic_DNA"/>
</dbReference>
<sequence length="476" mass="51850">MKKLIISLLTISATFTACTDLDINRDPDLLDPNKAPFSAQLPAGISGLAGGEGASLAIIGGMWSQYWTQSNAANQYKDIDNYSIGTSDYNFAWDAMYDALGDIRNVKRRAANEGNWKYYLIATTLEAQASQILTDYYGSIPYKEANNKDILAPAFNTGEEVYTFMIEDLNDALSKDLSQSVGETPGADDFIFGGNMANWTKFANTMKLKIYMRQTNSSRSAIADAGINQLLTSGVAFLDVDAAMTQFADAINQSNPLFEYNNRRLNVATNLRMSTTMFSQLDDNSDPRRAKYYLAGNALNQGDYTNPVGAGTIAVVDLHATTPVLFMSKEESLFLQAEAMERYNGGVGAQALYNAAVTANFARYGLTPGTLLTGAYAYPTAGTFSQKLEAIITQKWIASFPGNGFEGFFEKNRTGFPVTSAVPQSNAGYVAGQFAYAVNGTTAGLFPRRIVYPLSERNANPNAPTLQPITSPVWWD</sequence>
<keyword evidence="2" id="KW-1185">Reference proteome</keyword>
<protein>
    <submittedName>
        <fullName evidence="1">SusD/RagB family nutrient-binding outer membrane lipoprotein</fullName>
    </submittedName>
</protein>
<dbReference type="AlphaFoldDB" id="A0A4Z0L5V1"/>
<evidence type="ECO:0000313" key="1">
    <source>
        <dbReference type="EMBL" id="TGD57080.1"/>
    </source>
</evidence>
<accession>A0A4Z0L5V1</accession>
<dbReference type="Proteomes" id="UP000297407">
    <property type="component" value="Unassembled WGS sequence"/>
</dbReference>
<dbReference type="Pfam" id="PF12771">
    <property type="entry name" value="SusD-like_2"/>
    <property type="match status" value="1"/>
</dbReference>
<dbReference type="SUPFAM" id="SSF48452">
    <property type="entry name" value="TPR-like"/>
    <property type="match status" value="1"/>
</dbReference>
<reference evidence="1 2" key="1">
    <citation type="submission" date="2019-04" db="EMBL/GenBank/DDBJ databases">
        <title>Flavobacterium sp. strain DS2-A Genome sequencing and assembly.</title>
        <authorList>
            <person name="Kim I."/>
        </authorList>
    </citation>
    <scope>NUCLEOTIDE SEQUENCE [LARGE SCALE GENOMIC DNA]</scope>
    <source>
        <strain evidence="1 2">DS2-A</strain>
    </source>
</reference>
<dbReference type="OrthoDB" id="725917at2"/>
<proteinExistence type="predicted"/>
<comment type="caution">
    <text evidence="1">The sequence shown here is derived from an EMBL/GenBank/DDBJ whole genome shotgun (WGS) entry which is preliminary data.</text>
</comment>
<name>A0A4Z0L5V1_9FLAO</name>
<evidence type="ECO:0000313" key="2">
    <source>
        <dbReference type="Proteomes" id="UP000297407"/>
    </source>
</evidence>
<dbReference type="InterPro" id="IPR041662">
    <property type="entry name" value="SusD-like_2"/>
</dbReference>
<keyword evidence="1" id="KW-0449">Lipoprotein</keyword>
<gene>
    <name evidence="1" type="ORF">E4635_13000</name>
</gene>
<dbReference type="Gene3D" id="1.25.40.390">
    <property type="match status" value="1"/>
</dbReference>
<dbReference type="PROSITE" id="PS51257">
    <property type="entry name" value="PROKAR_LIPOPROTEIN"/>
    <property type="match status" value="1"/>
</dbReference>
<organism evidence="1 2">
    <name type="scientific">Flavobacterium humi</name>
    <dbReference type="NCBI Taxonomy" id="2562683"/>
    <lineage>
        <taxon>Bacteria</taxon>
        <taxon>Pseudomonadati</taxon>
        <taxon>Bacteroidota</taxon>
        <taxon>Flavobacteriia</taxon>
        <taxon>Flavobacteriales</taxon>
        <taxon>Flavobacteriaceae</taxon>
        <taxon>Flavobacterium</taxon>
    </lineage>
</organism>
<dbReference type="RefSeq" id="WP_135527134.1">
    <property type="nucleotide sequence ID" value="NZ_SRLH01000007.1"/>
</dbReference>
<dbReference type="InterPro" id="IPR011990">
    <property type="entry name" value="TPR-like_helical_dom_sf"/>
</dbReference>